<reference evidence="1 2" key="1">
    <citation type="submission" date="2017-07" db="EMBL/GenBank/DDBJ databases">
        <title>Elstera cyanobacteriorum sp. nov., a novel bacterium isolated from cyanobacterial aggregates in a eutrophic lake.</title>
        <authorList>
            <person name="Cai H."/>
        </authorList>
    </citation>
    <scope>NUCLEOTIDE SEQUENCE [LARGE SCALE GENOMIC DNA]</scope>
    <source>
        <strain evidence="1 2">TH019</strain>
    </source>
</reference>
<sequence>MYDHSDQGSGPALVGMSAHHTARTAAAIAACLNSLAEEADQAGLGAVASFIEAAAHLAEEEARAYRMDLKPFSRPNLVWSAPTPEST</sequence>
<organism evidence="1 2">
    <name type="scientific">Elstera cyanobacteriorum</name>
    <dbReference type="NCBI Taxonomy" id="2022747"/>
    <lineage>
        <taxon>Bacteria</taxon>
        <taxon>Pseudomonadati</taxon>
        <taxon>Pseudomonadota</taxon>
        <taxon>Alphaproteobacteria</taxon>
        <taxon>Rhodospirillales</taxon>
        <taxon>Rhodospirillaceae</taxon>
        <taxon>Elstera</taxon>
    </lineage>
</organism>
<proteinExistence type="predicted"/>
<dbReference type="EMBL" id="NOXS01000032">
    <property type="protein sequence ID" value="OYQ18653.1"/>
    <property type="molecule type" value="Genomic_DNA"/>
</dbReference>
<keyword evidence="2" id="KW-1185">Reference proteome</keyword>
<dbReference type="RefSeq" id="WP_094408916.1">
    <property type="nucleotide sequence ID" value="NZ_BMJZ01000001.1"/>
</dbReference>
<name>A0A255XNU5_9PROT</name>
<dbReference type="AlphaFoldDB" id="A0A255XNU5"/>
<gene>
    <name evidence="1" type="ORF">CHR90_10325</name>
</gene>
<evidence type="ECO:0000313" key="1">
    <source>
        <dbReference type="EMBL" id="OYQ18653.1"/>
    </source>
</evidence>
<accession>A0A255XNU5</accession>
<evidence type="ECO:0000313" key="2">
    <source>
        <dbReference type="Proteomes" id="UP000216361"/>
    </source>
</evidence>
<dbReference type="Proteomes" id="UP000216361">
    <property type="component" value="Unassembled WGS sequence"/>
</dbReference>
<comment type="caution">
    <text evidence="1">The sequence shown here is derived from an EMBL/GenBank/DDBJ whole genome shotgun (WGS) entry which is preliminary data.</text>
</comment>
<protein>
    <submittedName>
        <fullName evidence="1">Uncharacterized protein</fullName>
    </submittedName>
</protein>